<dbReference type="Proteomes" id="UP000762676">
    <property type="component" value="Unassembled WGS sequence"/>
</dbReference>
<evidence type="ECO:0000313" key="2">
    <source>
        <dbReference type="Proteomes" id="UP000762676"/>
    </source>
</evidence>
<gene>
    <name evidence="1" type="ORF">ElyMa_001631700</name>
</gene>
<protein>
    <submittedName>
        <fullName evidence="1">Uncharacterized protein</fullName>
    </submittedName>
</protein>
<sequence length="230" mass="25541">MLPNIISFCCFSCYFFFKNWKDCVRITSTAWAVGNPAVTTASSKKGLQGRRVPEQTLPVSTAVLQGTREIHVEKFVTEVSMAKIALKTAFIVMVILATTSMAHAFMAVWRDIWDLTVVQNAHRERTERIVHRIAALSASHTQHPAISNRDTALLVVRKDTQEGDVTLKLWILRPMTCVRKGCMERLVCCSAVPTVPAQRNSVIGKPESALWAVLKATLATCALVRKTGRC</sequence>
<organism evidence="1 2">
    <name type="scientific">Elysia marginata</name>
    <dbReference type="NCBI Taxonomy" id="1093978"/>
    <lineage>
        <taxon>Eukaryota</taxon>
        <taxon>Metazoa</taxon>
        <taxon>Spiralia</taxon>
        <taxon>Lophotrochozoa</taxon>
        <taxon>Mollusca</taxon>
        <taxon>Gastropoda</taxon>
        <taxon>Heterobranchia</taxon>
        <taxon>Euthyneura</taxon>
        <taxon>Panpulmonata</taxon>
        <taxon>Sacoglossa</taxon>
        <taxon>Placobranchoidea</taxon>
        <taxon>Plakobranchidae</taxon>
        <taxon>Elysia</taxon>
    </lineage>
</organism>
<dbReference type="EMBL" id="BMAT01003295">
    <property type="protein sequence ID" value="GFS23100.1"/>
    <property type="molecule type" value="Genomic_DNA"/>
</dbReference>
<proteinExistence type="predicted"/>
<evidence type="ECO:0000313" key="1">
    <source>
        <dbReference type="EMBL" id="GFS23100.1"/>
    </source>
</evidence>
<name>A0AAV4JL22_9GAST</name>
<dbReference type="AlphaFoldDB" id="A0AAV4JL22"/>
<accession>A0AAV4JL22</accession>
<comment type="caution">
    <text evidence="1">The sequence shown here is derived from an EMBL/GenBank/DDBJ whole genome shotgun (WGS) entry which is preliminary data.</text>
</comment>
<keyword evidence="2" id="KW-1185">Reference proteome</keyword>
<reference evidence="1 2" key="1">
    <citation type="journal article" date="2021" name="Elife">
        <title>Chloroplast acquisition without the gene transfer in kleptoplastic sea slugs, Plakobranchus ocellatus.</title>
        <authorList>
            <person name="Maeda T."/>
            <person name="Takahashi S."/>
            <person name="Yoshida T."/>
            <person name="Shimamura S."/>
            <person name="Takaki Y."/>
            <person name="Nagai Y."/>
            <person name="Toyoda A."/>
            <person name="Suzuki Y."/>
            <person name="Arimoto A."/>
            <person name="Ishii H."/>
            <person name="Satoh N."/>
            <person name="Nishiyama T."/>
            <person name="Hasebe M."/>
            <person name="Maruyama T."/>
            <person name="Minagawa J."/>
            <person name="Obokata J."/>
            <person name="Shigenobu S."/>
        </authorList>
    </citation>
    <scope>NUCLEOTIDE SEQUENCE [LARGE SCALE GENOMIC DNA]</scope>
</reference>